<dbReference type="STRING" id="1225564.AA309_31125"/>
<reference evidence="1 2" key="1">
    <citation type="submission" date="2015-05" db="EMBL/GenBank/DDBJ databases">
        <title>Draft genome sequence of Microvirga vignae strain BR3299, a novel nitrogen fixing bacteria isolated from Brazil semi-aired region.</title>
        <authorList>
            <person name="Zilli J.E."/>
            <person name="Passos S.R."/>
            <person name="Leite J."/>
            <person name="Baldani J.I."/>
            <person name="Xavier G.R."/>
            <person name="Rumjaneck N.G."/>
            <person name="Simoes-Araujo J.L."/>
        </authorList>
    </citation>
    <scope>NUCLEOTIDE SEQUENCE [LARGE SCALE GENOMIC DNA]</scope>
    <source>
        <strain evidence="1 2">BR3299</strain>
    </source>
</reference>
<sequence length="94" mass="10539">MVRRESVGYRQIISSLARPKLSSRLVAGARMILGGIEMIRVVTNSRRSMPAIMASGDGSRLSQVPLRLSTALSNFQWQSRRGAVRWQSAILRHF</sequence>
<dbReference type="Proteomes" id="UP000035489">
    <property type="component" value="Unassembled WGS sequence"/>
</dbReference>
<name>A0A0H1R390_9HYPH</name>
<evidence type="ECO:0000313" key="2">
    <source>
        <dbReference type="Proteomes" id="UP000035489"/>
    </source>
</evidence>
<keyword evidence="2" id="KW-1185">Reference proteome</keyword>
<gene>
    <name evidence="1" type="ORF">AA309_31125</name>
</gene>
<proteinExistence type="predicted"/>
<dbReference type="PATRIC" id="fig|1225564.3.peg.1198"/>
<dbReference type="AlphaFoldDB" id="A0A0H1R390"/>
<comment type="caution">
    <text evidence="1">The sequence shown here is derived from an EMBL/GenBank/DDBJ whole genome shotgun (WGS) entry which is preliminary data.</text>
</comment>
<evidence type="ECO:0000313" key="1">
    <source>
        <dbReference type="EMBL" id="KLK89489.1"/>
    </source>
</evidence>
<organism evidence="1 2">
    <name type="scientific">Microvirga vignae</name>
    <dbReference type="NCBI Taxonomy" id="1225564"/>
    <lineage>
        <taxon>Bacteria</taxon>
        <taxon>Pseudomonadati</taxon>
        <taxon>Pseudomonadota</taxon>
        <taxon>Alphaproteobacteria</taxon>
        <taxon>Hyphomicrobiales</taxon>
        <taxon>Methylobacteriaceae</taxon>
        <taxon>Microvirga</taxon>
    </lineage>
</organism>
<dbReference type="EMBL" id="LCYG01000149">
    <property type="protein sequence ID" value="KLK89489.1"/>
    <property type="molecule type" value="Genomic_DNA"/>
</dbReference>
<accession>A0A0H1R390</accession>
<protein>
    <submittedName>
        <fullName evidence="1">Uncharacterized protein</fullName>
    </submittedName>
</protein>